<dbReference type="GO" id="GO:0045892">
    <property type="term" value="P:negative regulation of DNA-templated transcription"/>
    <property type="evidence" value="ECO:0007669"/>
    <property type="project" value="TreeGrafter"/>
</dbReference>
<dbReference type="Gene3D" id="1.10.10.10">
    <property type="entry name" value="Winged helix-like DNA-binding domain superfamily/Winged helix DNA-binding domain"/>
    <property type="match status" value="1"/>
</dbReference>
<dbReference type="Pfam" id="PF09339">
    <property type="entry name" value="HTH_IclR"/>
    <property type="match status" value="1"/>
</dbReference>
<dbReference type="InterPro" id="IPR050707">
    <property type="entry name" value="HTH_MetabolicPath_Reg"/>
</dbReference>
<keyword evidence="10" id="KW-1185">Reference proteome</keyword>
<dbReference type="InterPro" id="IPR005471">
    <property type="entry name" value="Tscrpt_reg_IclR_N"/>
</dbReference>
<gene>
    <name evidence="9" type="ORF">PSU4_01940</name>
</gene>
<dbReference type="GO" id="GO:0003700">
    <property type="term" value="F:DNA-binding transcription factor activity"/>
    <property type="evidence" value="ECO:0007669"/>
    <property type="project" value="TreeGrafter"/>
</dbReference>
<feature type="domain" description="IclR-ED" evidence="8">
    <location>
        <begin position="76"/>
        <end position="232"/>
    </location>
</feature>
<dbReference type="InterPro" id="IPR029016">
    <property type="entry name" value="GAF-like_dom_sf"/>
</dbReference>
<dbReference type="PROSITE" id="PS51077">
    <property type="entry name" value="HTH_ICLR"/>
    <property type="match status" value="1"/>
</dbReference>
<evidence type="ECO:0000313" key="9">
    <source>
        <dbReference type="EMBL" id="GEL21240.1"/>
    </source>
</evidence>
<keyword evidence="4" id="KW-0804">Transcription</keyword>
<sequence length="232" mass="24234">MAADDPDHRPGQIAQTLERGLKILETMQSAPDGMTISQIAGAQGLPRTVATRLVATLARNGFVIRATDGRYHLGYKLLTLARAVAQSSGLSTAPLLAEAARDLDATIVVMVANGDEAVVISSVEPPSGAFRVGMRPGSRLPIQQAAHGWAILAGRDAVPGELAEVTEARRRGYAVSVGEVLPHFAGICAPITVAGHTDGSVGFIIPRERSDEFEKLGAAVIDLAGHIALTSF</sequence>
<keyword evidence="2" id="KW-0805">Transcription regulation</keyword>
<dbReference type="InterPro" id="IPR014757">
    <property type="entry name" value="Tscrpt_reg_IclR_C"/>
</dbReference>
<evidence type="ECO:0000256" key="1">
    <source>
        <dbReference type="ARBA" id="ARBA00022798"/>
    </source>
</evidence>
<name>A0A511D8W0_9PSEU</name>
<evidence type="ECO:0000259" key="8">
    <source>
        <dbReference type="PROSITE" id="PS51078"/>
    </source>
</evidence>
<proteinExistence type="predicted"/>
<reference evidence="9 10" key="1">
    <citation type="submission" date="2019-07" db="EMBL/GenBank/DDBJ databases">
        <title>Whole genome shotgun sequence of Pseudonocardia sulfidoxydans NBRC 16205.</title>
        <authorList>
            <person name="Hosoyama A."/>
            <person name="Uohara A."/>
            <person name="Ohji S."/>
            <person name="Ichikawa N."/>
        </authorList>
    </citation>
    <scope>NUCLEOTIDE SEQUENCE [LARGE SCALE GENOMIC DNA]</scope>
    <source>
        <strain evidence="9 10">NBRC 16205</strain>
    </source>
</reference>
<dbReference type="EMBL" id="BJVJ01000001">
    <property type="protein sequence ID" value="GEL21240.1"/>
    <property type="molecule type" value="Genomic_DNA"/>
</dbReference>
<comment type="function">
    <text evidence="5">May be an activator protein for the gylABX operon.</text>
</comment>
<dbReference type="PANTHER" id="PTHR30136">
    <property type="entry name" value="HELIX-TURN-HELIX TRANSCRIPTIONAL REGULATOR, ICLR FAMILY"/>
    <property type="match status" value="1"/>
</dbReference>
<organism evidence="9 10">
    <name type="scientific">Pseudonocardia sulfidoxydans NBRC 16205</name>
    <dbReference type="NCBI Taxonomy" id="1223511"/>
    <lineage>
        <taxon>Bacteria</taxon>
        <taxon>Bacillati</taxon>
        <taxon>Actinomycetota</taxon>
        <taxon>Actinomycetes</taxon>
        <taxon>Pseudonocardiales</taxon>
        <taxon>Pseudonocardiaceae</taxon>
        <taxon>Pseudonocardia</taxon>
    </lineage>
</organism>
<dbReference type="SUPFAM" id="SSF46785">
    <property type="entry name" value="Winged helix' DNA-binding domain"/>
    <property type="match status" value="1"/>
</dbReference>
<protein>
    <recommendedName>
        <fullName evidence="6">Glycerol operon regulatory protein</fullName>
    </recommendedName>
</protein>
<keyword evidence="3" id="KW-0238">DNA-binding</keyword>
<keyword evidence="1" id="KW-0319">Glycerol metabolism</keyword>
<dbReference type="PANTHER" id="PTHR30136:SF24">
    <property type="entry name" value="HTH-TYPE TRANSCRIPTIONAL REPRESSOR ALLR"/>
    <property type="match status" value="1"/>
</dbReference>
<dbReference type="InterPro" id="IPR036388">
    <property type="entry name" value="WH-like_DNA-bd_sf"/>
</dbReference>
<dbReference type="Proteomes" id="UP000321685">
    <property type="component" value="Unassembled WGS sequence"/>
</dbReference>
<evidence type="ECO:0000259" key="7">
    <source>
        <dbReference type="PROSITE" id="PS51077"/>
    </source>
</evidence>
<evidence type="ECO:0000256" key="4">
    <source>
        <dbReference type="ARBA" id="ARBA00023163"/>
    </source>
</evidence>
<evidence type="ECO:0000256" key="3">
    <source>
        <dbReference type="ARBA" id="ARBA00023125"/>
    </source>
</evidence>
<dbReference type="Gene3D" id="3.30.450.40">
    <property type="match status" value="2"/>
</dbReference>
<dbReference type="FunFam" id="1.10.10.10:FF:000056">
    <property type="entry name" value="IclR family transcriptional regulator"/>
    <property type="match status" value="1"/>
</dbReference>
<dbReference type="RefSeq" id="WP_186816676.1">
    <property type="nucleotide sequence ID" value="NZ_BJVJ01000001.1"/>
</dbReference>
<dbReference type="InterPro" id="IPR036390">
    <property type="entry name" value="WH_DNA-bd_sf"/>
</dbReference>
<dbReference type="SMART" id="SM00346">
    <property type="entry name" value="HTH_ICLR"/>
    <property type="match status" value="1"/>
</dbReference>
<evidence type="ECO:0000256" key="5">
    <source>
        <dbReference type="ARBA" id="ARBA00058938"/>
    </source>
</evidence>
<dbReference type="AlphaFoldDB" id="A0A511D8W0"/>
<dbReference type="PROSITE" id="PS51078">
    <property type="entry name" value="ICLR_ED"/>
    <property type="match status" value="1"/>
</dbReference>
<dbReference type="GO" id="GO:0006071">
    <property type="term" value="P:glycerol metabolic process"/>
    <property type="evidence" value="ECO:0007669"/>
    <property type="project" value="UniProtKB-KW"/>
</dbReference>
<evidence type="ECO:0000256" key="6">
    <source>
        <dbReference type="ARBA" id="ARBA00070406"/>
    </source>
</evidence>
<evidence type="ECO:0000313" key="10">
    <source>
        <dbReference type="Proteomes" id="UP000321685"/>
    </source>
</evidence>
<feature type="domain" description="HTH iclR-type" evidence="7">
    <location>
        <begin position="14"/>
        <end position="75"/>
    </location>
</feature>
<accession>A0A511D8W0</accession>
<comment type="caution">
    <text evidence="9">The sequence shown here is derived from an EMBL/GenBank/DDBJ whole genome shotgun (WGS) entry which is preliminary data.</text>
</comment>
<evidence type="ECO:0000256" key="2">
    <source>
        <dbReference type="ARBA" id="ARBA00023015"/>
    </source>
</evidence>
<dbReference type="SUPFAM" id="SSF55781">
    <property type="entry name" value="GAF domain-like"/>
    <property type="match status" value="1"/>
</dbReference>
<dbReference type="GO" id="GO:0003677">
    <property type="term" value="F:DNA binding"/>
    <property type="evidence" value="ECO:0007669"/>
    <property type="project" value="UniProtKB-KW"/>
</dbReference>